<dbReference type="Gene3D" id="3.30.230.10">
    <property type="match status" value="1"/>
</dbReference>
<dbReference type="RefSeq" id="WP_083947309.1">
    <property type="nucleotide sequence ID" value="NZ_LOHZ01000022.1"/>
</dbReference>
<evidence type="ECO:0000256" key="2">
    <source>
        <dbReference type="ARBA" id="ARBA00012052"/>
    </source>
</evidence>
<evidence type="ECO:0000259" key="10">
    <source>
        <dbReference type="Pfam" id="PF00288"/>
    </source>
</evidence>
<keyword evidence="13" id="KW-1185">Reference proteome</keyword>
<evidence type="ECO:0000313" key="13">
    <source>
        <dbReference type="Proteomes" id="UP000075737"/>
    </source>
</evidence>
<feature type="active site" evidence="9">
    <location>
        <position position="11"/>
    </location>
</feature>
<evidence type="ECO:0000256" key="3">
    <source>
        <dbReference type="ARBA" id="ARBA00017473"/>
    </source>
</evidence>
<evidence type="ECO:0000256" key="7">
    <source>
        <dbReference type="ARBA" id="ARBA00022840"/>
    </source>
</evidence>
<keyword evidence="5 9" id="KW-0547">Nucleotide-binding</keyword>
<dbReference type="PANTHER" id="PTHR43527:SF2">
    <property type="entry name" value="4-DIPHOSPHOCYTIDYL-2-C-METHYL-D-ERYTHRITOL KINASE, CHLOROPLASTIC"/>
    <property type="match status" value="1"/>
</dbReference>
<dbReference type="GO" id="GO:0016114">
    <property type="term" value="P:terpenoid biosynthetic process"/>
    <property type="evidence" value="ECO:0007669"/>
    <property type="project" value="UniProtKB-UniRule"/>
</dbReference>
<name>A0A162MTA5_9FIRM</name>
<dbReference type="HAMAP" id="MF_00061">
    <property type="entry name" value="IspE"/>
    <property type="match status" value="1"/>
</dbReference>
<feature type="domain" description="GHMP kinase N-terminal" evidence="10">
    <location>
        <begin position="67"/>
        <end position="145"/>
    </location>
</feature>
<dbReference type="UniPathway" id="UPA00056">
    <property type="reaction ID" value="UER00094"/>
</dbReference>
<dbReference type="PANTHER" id="PTHR43527">
    <property type="entry name" value="4-DIPHOSPHOCYTIDYL-2-C-METHYL-D-ERYTHRITOL KINASE, CHLOROPLASTIC"/>
    <property type="match status" value="1"/>
</dbReference>
<proteinExistence type="inferred from homology"/>
<keyword evidence="9" id="KW-0414">Isoprene biosynthesis</keyword>
<protein>
    <recommendedName>
        <fullName evidence="3 9">4-diphosphocytidyl-2-C-methyl-D-erythritol kinase</fullName>
        <shortName evidence="9">CMK</shortName>
        <ecNumber evidence="2 9">2.7.1.148</ecNumber>
    </recommendedName>
    <alternativeName>
        <fullName evidence="8 9">4-(cytidine-5'-diphospho)-2-C-methyl-D-erythritol kinase</fullName>
    </alternativeName>
</protein>
<dbReference type="Proteomes" id="UP000075737">
    <property type="component" value="Unassembled WGS sequence"/>
</dbReference>
<evidence type="ECO:0000256" key="6">
    <source>
        <dbReference type="ARBA" id="ARBA00022777"/>
    </source>
</evidence>
<comment type="similarity">
    <text evidence="1 9">Belongs to the GHMP kinase family. IspE subfamily.</text>
</comment>
<dbReference type="SUPFAM" id="SSF54211">
    <property type="entry name" value="Ribosomal protein S5 domain 2-like"/>
    <property type="match status" value="1"/>
</dbReference>
<dbReference type="InterPro" id="IPR004424">
    <property type="entry name" value="IspE"/>
</dbReference>
<dbReference type="OrthoDB" id="9809438at2"/>
<comment type="catalytic activity">
    <reaction evidence="9">
        <text>4-CDP-2-C-methyl-D-erythritol + ATP = 4-CDP-2-C-methyl-D-erythritol 2-phosphate + ADP + H(+)</text>
        <dbReference type="Rhea" id="RHEA:18437"/>
        <dbReference type="ChEBI" id="CHEBI:15378"/>
        <dbReference type="ChEBI" id="CHEBI:30616"/>
        <dbReference type="ChEBI" id="CHEBI:57823"/>
        <dbReference type="ChEBI" id="CHEBI:57919"/>
        <dbReference type="ChEBI" id="CHEBI:456216"/>
        <dbReference type="EC" id="2.7.1.148"/>
    </reaction>
</comment>
<evidence type="ECO:0000256" key="5">
    <source>
        <dbReference type="ARBA" id="ARBA00022741"/>
    </source>
</evidence>
<evidence type="ECO:0000313" key="12">
    <source>
        <dbReference type="EMBL" id="KYO67283.1"/>
    </source>
</evidence>
<evidence type="ECO:0000256" key="1">
    <source>
        <dbReference type="ARBA" id="ARBA00009684"/>
    </source>
</evidence>
<dbReference type="NCBIfam" id="TIGR00154">
    <property type="entry name" value="ispE"/>
    <property type="match status" value="1"/>
</dbReference>
<dbReference type="InterPro" id="IPR013750">
    <property type="entry name" value="GHMP_kinase_C_dom"/>
</dbReference>
<dbReference type="EMBL" id="LOHZ01000022">
    <property type="protein sequence ID" value="KYO67283.1"/>
    <property type="molecule type" value="Genomic_DNA"/>
</dbReference>
<comment type="pathway">
    <text evidence="9">Isoprenoid biosynthesis; isopentenyl diphosphate biosynthesis via DXP pathway; isopentenyl diphosphate from 1-deoxy-D-xylulose 5-phosphate: step 3/6.</text>
</comment>
<dbReference type="AlphaFoldDB" id="A0A162MTA5"/>
<feature type="binding site" evidence="9">
    <location>
        <begin position="95"/>
        <end position="105"/>
    </location>
    <ligand>
        <name>ATP</name>
        <dbReference type="ChEBI" id="CHEBI:30616"/>
    </ligand>
</feature>
<dbReference type="SUPFAM" id="SSF55060">
    <property type="entry name" value="GHMP Kinase, C-terminal domain"/>
    <property type="match status" value="1"/>
</dbReference>
<dbReference type="Gene3D" id="3.30.70.890">
    <property type="entry name" value="GHMP kinase, C-terminal domain"/>
    <property type="match status" value="1"/>
</dbReference>
<dbReference type="Pfam" id="PF00288">
    <property type="entry name" value="GHMP_kinases_N"/>
    <property type="match status" value="1"/>
</dbReference>
<gene>
    <name evidence="9 12" type="primary">ispE</name>
    <name evidence="12" type="ORF">ATZ99_05690</name>
</gene>
<evidence type="ECO:0000256" key="8">
    <source>
        <dbReference type="ARBA" id="ARBA00032554"/>
    </source>
</evidence>
<comment type="function">
    <text evidence="9">Catalyzes the phosphorylation of the position 2 hydroxy group of 4-diphosphocytidyl-2C-methyl-D-erythritol.</text>
</comment>
<keyword evidence="7 9" id="KW-0067">ATP-binding</keyword>
<dbReference type="GO" id="GO:0050515">
    <property type="term" value="F:4-(cytidine 5'-diphospho)-2-C-methyl-D-erythritol kinase activity"/>
    <property type="evidence" value="ECO:0007669"/>
    <property type="project" value="UniProtKB-UniRule"/>
</dbReference>
<evidence type="ECO:0000259" key="11">
    <source>
        <dbReference type="Pfam" id="PF08544"/>
    </source>
</evidence>
<sequence>MHRFEMDVKAKINLTLDVLYKRQDGYHEVEMIMQTISLSDRVSIRLLPEKEIRILCEAPGVPLNEENTAYKAAKLMMDKFNLDAGLEIDIKKYIPVAAGLAGGSADAAAVLMGINEIFDLKKDLGQLMELGKIIGADVPFSIMGGTAVARGIGEKLEPLPGLKDIVVLLVKPPYFVSTKEVYSRLNVGNIKKRPDTMGTIDKIKRADVRGIAEGLCNVLEEVTFKMHPELERIKEAMKERGALGSLMSGSGPTVYGIFESLKDAQKAAEKFNGNNNTVIITELS</sequence>
<dbReference type="PIRSF" id="PIRSF010376">
    <property type="entry name" value="IspE"/>
    <property type="match status" value="1"/>
</dbReference>
<accession>A0A162MTA5</accession>
<evidence type="ECO:0000256" key="9">
    <source>
        <dbReference type="HAMAP-Rule" id="MF_00061"/>
    </source>
</evidence>
<dbReference type="InterPro" id="IPR036554">
    <property type="entry name" value="GHMP_kinase_C_sf"/>
</dbReference>
<dbReference type="Pfam" id="PF08544">
    <property type="entry name" value="GHMP_kinases_C"/>
    <property type="match status" value="1"/>
</dbReference>
<organism evidence="12 13">
    <name type="scientific">Thermovenabulum gondwanense</name>
    <dbReference type="NCBI Taxonomy" id="520767"/>
    <lineage>
        <taxon>Bacteria</taxon>
        <taxon>Bacillati</taxon>
        <taxon>Bacillota</taxon>
        <taxon>Clostridia</taxon>
        <taxon>Thermosediminibacterales</taxon>
        <taxon>Thermosediminibacteraceae</taxon>
        <taxon>Thermovenabulum</taxon>
    </lineage>
</organism>
<dbReference type="GO" id="GO:0019288">
    <property type="term" value="P:isopentenyl diphosphate biosynthetic process, methylerythritol 4-phosphate pathway"/>
    <property type="evidence" value="ECO:0007669"/>
    <property type="project" value="UniProtKB-UniRule"/>
</dbReference>
<feature type="active site" evidence="9">
    <location>
        <position position="137"/>
    </location>
</feature>
<dbReference type="InterPro" id="IPR014721">
    <property type="entry name" value="Ribsml_uS5_D2-typ_fold_subgr"/>
</dbReference>
<evidence type="ECO:0000256" key="4">
    <source>
        <dbReference type="ARBA" id="ARBA00022679"/>
    </source>
</evidence>
<feature type="domain" description="GHMP kinase C-terminal" evidence="11">
    <location>
        <begin position="201"/>
        <end position="272"/>
    </location>
</feature>
<dbReference type="GO" id="GO:0005524">
    <property type="term" value="F:ATP binding"/>
    <property type="evidence" value="ECO:0007669"/>
    <property type="project" value="UniProtKB-UniRule"/>
</dbReference>
<dbReference type="STRING" id="520767.ATZ99_05690"/>
<keyword evidence="6 9" id="KW-0418">Kinase</keyword>
<dbReference type="EC" id="2.7.1.148" evidence="2 9"/>
<dbReference type="InterPro" id="IPR020568">
    <property type="entry name" value="Ribosomal_Su5_D2-typ_SF"/>
</dbReference>
<dbReference type="InterPro" id="IPR006204">
    <property type="entry name" value="GHMP_kinase_N_dom"/>
</dbReference>
<comment type="caution">
    <text evidence="12">The sequence shown here is derived from an EMBL/GenBank/DDBJ whole genome shotgun (WGS) entry which is preliminary data.</text>
</comment>
<keyword evidence="4 9" id="KW-0808">Transferase</keyword>
<reference evidence="12 13" key="1">
    <citation type="submission" date="2015-12" db="EMBL/GenBank/DDBJ databases">
        <title>Draft genome of Thermovenabulum gondwanense isolated from a red thermophilic microbial mat colonisisng an outflow channel of a bore well.</title>
        <authorList>
            <person name="Patel B.K."/>
        </authorList>
    </citation>
    <scope>NUCLEOTIDE SEQUENCE [LARGE SCALE GENOMIC DNA]</scope>
    <source>
        <strain evidence="12 13">R270</strain>
    </source>
</reference>
<dbReference type="PATRIC" id="fig|520767.4.peg.586"/>